<dbReference type="OrthoDB" id="613763at2759"/>
<comment type="subcellular location">
    <subcellularLocation>
        <location evidence="1">Nucleus</location>
    </subcellularLocation>
</comment>
<evidence type="ECO:0000256" key="6">
    <source>
        <dbReference type="SAM" id="MobiDB-lite"/>
    </source>
</evidence>
<evidence type="ECO:0000313" key="8">
    <source>
        <dbReference type="Proteomes" id="UP000193218"/>
    </source>
</evidence>
<feature type="compositionally biased region" description="Basic residues" evidence="6">
    <location>
        <begin position="435"/>
        <end position="447"/>
    </location>
</feature>
<accession>A0A1Y1ULK4</accession>
<feature type="compositionally biased region" description="Basic residues" evidence="6">
    <location>
        <begin position="308"/>
        <end position="323"/>
    </location>
</feature>
<dbReference type="Gene3D" id="1.10.10.10">
    <property type="entry name" value="Winged helix-like DNA-binding domain superfamily/Winged helix DNA-binding domain"/>
    <property type="match status" value="1"/>
</dbReference>
<comment type="caution">
    <text evidence="7">The sequence shown here is derived from an EMBL/GenBank/DDBJ whole genome shotgun (WGS) entry which is preliminary data.</text>
</comment>
<dbReference type="SUPFAM" id="SSF46785">
    <property type="entry name" value="Winged helix' DNA-binding domain"/>
    <property type="match status" value="1"/>
</dbReference>
<dbReference type="GeneID" id="33559734"/>
<organism evidence="7 8">
    <name type="scientific">Kockovaella imperatae</name>
    <dbReference type="NCBI Taxonomy" id="4999"/>
    <lineage>
        <taxon>Eukaryota</taxon>
        <taxon>Fungi</taxon>
        <taxon>Dikarya</taxon>
        <taxon>Basidiomycota</taxon>
        <taxon>Agaricomycotina</taxon>
        <taxon>Tremellomycetes</taxon>
        <taxon>Tremellales</taxon>
        <taxon>Cuniculitremaceae</taxon>
        <taxon>Kockovaella</taxon>
    </lineage>
</organism>
<reference evidence="7 8" key="1">
    <citation type="submission" date="2017-03" db="EMBL/GenBank/DDBJ databases">
        <title>Widespread Adenine N6-methylation of Active Genes in Fungi.</title>
        <authorList>
            <consortium name="DOE Joint Genome Institute"/>
            <person name="Mondo S.J."/>
            <person name="Dannebaum R.O."/>
            <person name="Kuo R.C."/>
            <person name="Louie K.B."/>
            <person name="Bewick A.J."/>
            <person name="Labutti K."/>
            <person name="Haridas S."/>
            <person name="Kuo A."/>
            <person name="Salamov A."/>
            <person name="Ahrendt S.R."/>
            <person name="Lau R."/>
            <person name="Bowen B.P."/>
            <person name="Lipzen A."/>
            <person name="Sullivan W."/>
            <person name="Andreopoulos W.B."/>
            <person name="Clum A."/>
            <person name="Lindquist E."/>
            <person name="Daum C."/>
            <person name="Northen T.R."/>
            <person name="Ramamoorthy G."/>
            <person name="Schmitz R.J."/>
            <person name="Gryganskyi A."/>
            <person name="Culley D."/>
            <person name="Magnuson J."/>
            <person name="James T.Y."/>
            <person name="O'Malley M.A."/>
            <person name="Stajich J.E."/>
            <person name="Spatafora J.W."/>
            <person name="Visel A."/>
            <person name="Grigoriev I.V."/>
        </authorList>
    </citation>
    <scope>NUCLEOTIDE SEQUENCE [LARGE SCALE GENOMIC DNA]</scope>
    <source>
        <strain evidence="7 8">NRRL Y-17943</strain>
    </source>
</reference>
<dbReference type="InterPro" id="IPR016049">
    <property type="entry name" value="RNA_pol_Rpc34-like"/>
</dbReference>
<feature type="region of interest" description="Disordered" evidence="6">
    <location>
        <begin position="264"/>
        <end position="472"/>
    </location>
</feature>
<evidence type="ECO:0000256" key="5">
    <source>
        <dbReference type="ARBA" id="ARBA00023242"/>
    </source>
</evidence>
<dbReference type="EMBL" id="NBSH01000003">
    <property type="protein sequence ID" value="ORX38930.1"/>
    <property type="molecule type" value="Genomic_DNA"/>
</dbReference>
<comment type="similarity">
    <text evidence="2">Belongs to the eukaryotic RPC34/RPC39 RNA polymerase subunit family.</text>
</comment>
<gene>
    <name evidence="7" type="ORF">BD324DRAFT_649029</name>
</gene>
<dbReference type="GO" id="GO:0006383">
    <property type="term" value="P:transcription by RNA polymerase III"/>
    <property type="evidence" value="ECO:0007669"/>
    <property type="project" value="InterPro"/>
</dbReference>
<dbReference type="RefSeq" id="XP_021872793.1">
    <property type="nucleotide sequence ID" value="XM_022017925.1"/>
</dbReference>
<dbReference type="STRING" id="4999.A0A1Y1ULK4"/>
<dbReference type="Pfam" id="PF05158">
    <property type="entry name" value="RNA_pol_Rpc34"/>
    <property type="match status" value="1"/>
</dbReference>
<keyword evidence="8" id="KW-1185">Reference proteome</keyword>
<dbReference type="GO" id="GO:0005666">
    <property type="term" value="C:RNA polymerase III complex"/>
    <property type="evidence" value="ECO:0007669"/>
    <property type="project" value="InterPro"/>
</dbReference>
<feature type="compositionally biased region" description="Basic and acidic residues" evidence="6">
    <location>
        <begin position="570"/>
        <end position="592"/>
    </location>
</feature>
<dbReference type="AlphaFoldDB" id="A0A1Y1ULK4"/>
<feature type="compositionally biased region" description="Acidic residues" evidence="6">
    <location>
        <begin position="599"/>
        <end position="608"/>
    </location>
</feature>
<keyword evidence="3" id="KW-0240">DNA-directed RNA polymerase</keyword>
<dbReference type="PANTHER" id="PTHR12780">
    <property type="entry name" value="RNA POLYMERASE III DNA DIRECTED , 39KD SUBUNIT-RELATED"/>
    <property type="match status" value="1"/>
</dbReference>
<keyword evidence="5" id="KW-0539">Nucleus</keyword>
<evidence type="ECO:0000256" key="4">
    <source>
        <dbReference type="ARBA" id="ARBA00023163"/>
    </source>
</evidence>
<dbReference type="InParanoid" id="A0A1Y1ULK4"/>
<keyword evidence="4" id="KW-0804">Transcription</keyword>
<feature type="compositionally biased region" description="Basic residues" evidence="6">
    <location>
        <begin position="348"/>
        <end position="359"/>
    </location>
</feature>
<feature type="compositionally biased region" description="Acidic residues" evidence="6">
    <location>
        <begin position="421"/>
        <end position="431"/>
    </location>
</feature>
<evidence type="ECO:0000256" key="3">
    <source>
        <dbReference type="ARBA" id="ARBA00022478"/>
    </source>
</evidence>
<name>A0A1Y1ULK4_9TREE</name>
<feature type="compositionally biased region" description="Acidic residues" evidence="6">
    <location>
        <begin position="364"/>
        <end position="378"/>
    </location>
</feature>
<evidence type="ECO:0000256" key="1">
    <source>
        <dbReference type="ARBA" id="ARBA00004123"/>
    </source>
</evidence>
<dbReference type="Proteomes" id="UP000193218">
    <property type="component" value="Unassembled WGS sequence"/>
</dbReference>
<evidence type="ECO:0000313" key="7">
    <source>
        <dbReference type="EMBL" id="ORX38930.1"/>
    </source>
</evidence>
<dbReference type="InterPro" id="IPR036388">
    <property type="entry name" value="WH-like_DNA-bd_sf"/>
</dbReference>
<dbReference type="InterPro" id="IPR007832">
    <property type="entry name" value="RNA_pol_Rpc34"/>
</dbReference>
<proteinExistence type="inferred from homology"/>
<sequence>MATLSTSDQQVWKKVLSAKGQSMTQAQIEQSLPGMPRKEVQSSVTQLMAVKLLRSETSKEGGAPLFHAVQPKDAKKKQALTSDQNMVLKMVSQAGRRGIAQKTLRVQIGADTIPTTILRKTLDSLEKSGHIASFKSIHQPTVSLYILPNVKPAEDLTGGVWYDGQKEYDAEFVNGITMFLYDKVKSLTFPSKDDRNPAHAKLVPNAIYPVTKTKKLPTPHTLLAVLKRSGLTQAKLKVENVMECMRALELDGLIEAVKPVGGVSVPDVVEDSDGEGPSRKKRRMNNDDDTDEDELDLRKEKAKELAKEKKRKEKVKLLRKQRAEKKAKEKEKRAKKRAKKKEKEKDRERRRKEKRKRKARSESDDSEEDLDADSDELVTIDQAFGKGRKKGRAEDDEETDSDRDERRNSKKKSKRQAAQSDSEDSDDDSEDEGRRKKSKRSNKRKARSPVTSSESEDSESDVDSDDVSVSSVDSADIDLRDVALKPKSSAIIDSSELQTIAFARTGLGELNDVHVAYRATNLVNLPLGQTQISCGKCPQFNFCQEDGPVNPESCAYVDDWLADVVGGWDPEGRKKYRDEPTAMDTGDQKDGMEASGIGYEEDENMSDE</sequence>
<dbReference type="InterPro" id="IPR036390">
    <property type="entry name" value="WH_DNA-bd_sf"/>
</dbReference>
<feature type="compositionally biased region" description="Acidic residues" evidence="6">
    <location>
        <begin position="454"/>
        <end position="466"/>
    </location>
</feature>
<feature type="region of interest" description="Disordered" evidence="6">
    <location>
        <begin position="569"/>
        <end position="608"/>
    </location>
</feature>
<feature type="compositionally biased region" description="Basic and acidic residues" evidence="6">
    <location>
        <begin position="296"/>
        <end position="307"/>
    </location>
</feature>
<dbReference type="FunCoup" id="A0A1Y1ULK4">
    <property type="interactions" value="402"/>
</dbReference>
<evidence type="ECO:0000256" key="2">
    <source>
        <dbReference type="ARBA" id="ARBA00011038"/>
    </source>
</evidence>
<protein>
    <submittedName>
        <fullName evidence="7">RNA polymerase Rpc34 subunit-domain-containing protein</fullName>
    </submittedName>
</protein>